<dbReference type="EMBL" id="MU006002">
    <property type="protein sequence ID" value="KAF2858849.1"/>
    <property type="molecule type" value="Genomic_DNA"/>
</dbReference>
<organism evidence="5 6">
    <name type="scientific">Piedraia hortae CBS 480.64</name>
    <dbReference type="NCBI Taxonomy" id="1314780"/>
    <lineage>
        <taxon>Eukaryota</taxon>
        <taxon>Fungi</taxon>
        <taxon>Dikarya</taxon>
        <taxon>Ascomycota</taxon>
        <taxon>Pezizomycotina</taxon>
        <taxon>Dothideomycetes</taxon>
        <taxon>Dothideomycetidae</taxon>
        <taxon>Capnodiales</taxon>
        <taxon>Piedraiaceae</taxon>
        <taxon>Piedraia</taxon>
    </lineage>
</organism>
<feature type="region of interest" description="Disordered" evidence="3">
    <location>
        <begin position="227"/>
        <end position="264"/>
    </location>
</feature>
<evidence type="ECO:0000313" key="6">
    <source>
        <dbReference type="Proteomes" id="UP000799421"/>
    </source>
</evidence>
<feature type="coiled-coil region" evidence="2">
    <location>
        <begin position="74"/>
        <end position="101"/>
    </location>
</feature>
<dbReference type="PROSITE" id="PS50048">
    <property type="entry name" value="ZN2_CY6_FUNGAL_2"/>
    <property type="match status" value="1"/>
</dbReference>
<keyword evidence="1" id="KW-0539">Nucleus</keyword>
<dbReference type="CDD" id="cd12148">
    <property type="entry name" value="fungal_TF_MHR"/>
    <property type="match status" value="1"/>
</dbReference>
<gene>
    <name evidence="5" type="ORF">K470DRAFT_220355</name>
</gene>
<evidence type="ECO:0000256" key="1">
    <source>
        <dbReference type="ARBA" id="ARBA00023242"/>
    </source>
</evidence>
<protein>
    <recommendedName>
        <fullName evidence="4">Zn(2)-C6 fungal-type domain-containing protein</fullName>
    </recommendedName>
</protein>
<dbReference type="GO" id="GO:0008270">
    <property type="term" value="F:zinc ion binding"/>
    <property type="evidence" value="ECO:0007669"/>
    <property type="project" value="InterPro"/>
</dbReference>
<dbReference type="PANTHER" id="PTHR47785:SF4">
    <property type="entry name" value="ZN(II)2CYS6 TRANSCRIPTION FACTOR (EUROFUNG)"/>
    <property type="match status" value="1"/>
</dbReference>
<dbReference type="SUPFAM" id="SSF57701">
    <property type="entry name" value="Zn2/Cys6 DNA-binding domain"/>
    <property type="match status" value="1"/>
</dbReference>
<dbReference type="InterPro" id="IPR001138">
    <property type="entry name" value="Zn2Cys6_DnaBD"/>
</dbReference>
<name>A0A6A7BVT6_9PEZI</name>
<dbReference type="Pfam" id="PF00172">
    <property type="entry name" value="Zn_clus"/>
    <property type="match status" value="1"/>
</dbReference>
<sequence>MAGSGFVQHRRRQMRATQACEQCRSRKQKCDEGSPCSFCKESNLICQYRDTPPAKTDKNMEKLMSYMEAHSAGLTMLSKKLDEMDSRLRRLEQMRPAAEQQAVVKMSKKQRKGSHRTGAHNLLSLWPSFHPLLVAADVRYDENYVMDAEEKGAIRLCLEGSILEGYDGIEIGGQAGMSGLQANGALDLDKSTVNELYDNYMHYIHPMHPFLDRSRLRKAFDRFIERNCSGQTTKRHHDAPPPLKRQRSGSADASNSRRKYPGERSPGNAVVYLVLALGKICAHRQRLPGCLPRNKANGAITVAGRPITASPSGMHAIKASPMSLTATPDSPVDVALSRRSRSYGHSIDSMHDSTPVDIESIPGMAYYLKATEILGDQADGNDLVHAQMFLLAGLYKGQLARLKESMSWYSMAGRALTMLLRRHKLYNEEGWMASGDVKEQLRDSHARIKDKHANLIVLASWTCLQLETDILAELPLPSSDIPKMEGILLVPKGIRLDEASSDEESEKVPPPINPEDEQTLIYYNAQLFLRRRLNVVHRDLYGHDCLDHTVEQVCAILKGHGEILNAWRAGLPPELSWNDDDEPPSNILDARLRGKYYGARFIVNRPFLDYALHIMPRLGKGESIKEIAKDGRGRPRAAADVHLFEAISTMEERNIWQACERCIAAAVKSTLAFDGIPGRLVVTNIHGTAHAQFGNLVVLSATYFSPTTNHLIDKNTYHSLLRRTIRFLEKLAPISPTCEIDASILAKIEGEVFGQ</sequence>
<evidence type="ECO:0000256" key="3">
    <source>
        <dbReference type="SAM" id="MobiDB-lite"/>
    </source>
</evidence>
<dbReference type="InterPro" id="IPR053181">
    <property type="entry name" value="EcdB-like_regulator"/>
</dbReference>
<reference evidence="5" key="1">
    <citation type="journal article" date="2020" name="Stud. Mycol.">
        <title>101 Dothideomycetes genomes: a test case for predicting lifestyles and emergence of pathogens.</title>
        <authorList>
            <person name="Haridas S."/>
            <person name="Albert R."/>
            <person name="Binder M."/>
            <person name="Bloem J."/>
            <person name="Labutti K."/>
            <person name="Salamov A."/>
            <person name="Andreopoulos B."/>
            <person name="Baker S."/>
            <person name="Barry K."/>
            <person name="Bills G."/>
            <person name="Bluhm B."/>
            <person name="Cannon C."/>
            <person name="Castanera R."/>
            <person name="Culley D."/>
            <person name="Daum C."/>
            <person name="Ezra D."/>
            <person name="Gonzalez J."/>
            <person name="Henrissat B."/>
            <person name="Kuo A."/>
            <person name="Liang C."/>
            <person name="Lipzen A."/>
            <person name="Lutzoni F."/>
            <person name="Magnuson J."/>
            <person name="Mondo S."/>
            <person name="Nolan M."/>
            <person name="Ohm R."/>
            <person name="Pangilinan J."/>
            <person name="Park H.-J."/>
            <person name="Ramirez L."/>
            <person name="Alfaro M."/>
            <person name="Sun H."/>
            <person name="Tritt A."/>
            <person name="Yoshinaga Y."/>
            <person name="Zwiers L.-H."/>
            <person name="Turgeon B."/>
            <person name="Goodwin S."/>
            <person name="Spatafora J."/>
            <person name="Crous P."/>
            <person name="Grigoriev I."/>
        </authorList>
    </citation>
    <scope>NUCLEOTIDE SEQUENCE</scope>
    <source>
        <strain evidence="5">CBS 480.64</strain>
    </source>
</reference>
<dbReference type="PROSITE" id="PS00463">
    <property type="entry name" value="ZN2_CY6_FUNGAL_1"/>
    <property type="match status" value="1"/>
</dbReference>
<accession>A0A6A7BVT6</accession>
<dbReference type="Proteomes" id="UP000799421">
    <property type="component" value="Unassembled WGS sequence"/>
</dbReference>
<evidence type="ECO:0000256" key="2">
    <source>
        <dbReference type="SAM" id="Coils"/>
    </source>
</evidence>
<keyword evidence="2" id="KW-0175">Coiled coil</keyword>
<evidence type="ECO:0000313" key="5">
    <source>
        <dbReference type="EMBL" id="KAF2858849.1"/>
    </source>
</evidence>
<feature type="domain" description="Zn(2)-C6 fungal-type" evidence="4">
    <location>
        <begin position="19"/>
        <end position="48"/>
    </location>
</feature>
<keyword evidence="6" id="KW-1185">Reference proteome</keyword>
<dbReference type="GO" id="GO:0000981">
    <property type="term" value="F:DNA-binding transcription factor activity, RNA polymerase II-specific"/>
    <property type="evidence" value="ECO:0007669"/>
    <property type="project" value="InterPro"/>
</dbReference>
<dbReference type="OrthoDB" id="5244761at2759"/>
<dbReference type="AlphaFoldDB" id="A0A6A7BVT6"/>
<evidence type="ECO:0000259" key="4">
    <source>
        <dbReference type="PROSITE" id="PS50048"/>
    </source>
</evidence>
<dbReference type="CDD" id="cd00067">
    <property type="entry name" value="GAL4"/>
    <property type="match status" value="1"/>
</dbReference>
<dbReference type="InterPro" id="IPR036864">
    <property type="entry name" value="Zn2-C6_fun-type_DNA-bd_sf"/>
</dbReference>
<dbReference type="PANTHER" id="PTHR47785">
    <property type="entry name" value="ZN(II)2CYS6 TRANSCRIPTION FACTOR (EUROFUNG)-RELATED-RELATED"/>
    <property type="match status" value="1"/>
</dbReference>
<dbReference type="SMART" id="SM00066">
    <property type="entry name" value="GAL4"/>
    <property type="match status" value="1"/>
</dbReference>
<proteinExistence type="predicted"/>
<dbReference type="Gene3D" id="4.10.240.10">
    <property type="entry name" value="Zn(2)-C6 fungal-type DNA-binding domain"/>
    <property type="match status" value="1"/>
</dbReference>